<sequence length="561" mass="62847">MKGKRKVKWALFLSVILVLGMLLAGCSSGSKDTSGTSTGQLDSKQELNLMESADIPSLNWTQITDTTSSTAIGMVTSGLMRLDQHLKPKPDMAAAMPKVSKDKKVYTFKIRKNAEWSDGSPVTANDFVYAWRKMNDPKTASQYAYIFASANIKNAAKIQDKNSPLFGKVDQLGVKALDDHTLQVTLDKPTPYFISLVANQSFLPAKKEFVEKEGQNLGQEASDLLFNGPYVLTSWKHGDSWTFKKNDKYWDAKDIHIKKVKVNVIKDTSTAVNMYQTGKLDSAILSSEFVNQFKNSKDFHTTLLSGTYFLYLNQNKVPALKNVKVRKAINMAIDRNNMSKLLLNNGSVGADYIVPKNFVKGSDGKDFRSYAQGGFNGYNPAEAKKLWDQAKKELGIRTLKLDIMGQDNDLSSKILEYIANQMEKNLPGMKVTVNKQPWGNYLKLTSGGNFQIANSGWSPDYLDPMTFLDLWTTGNPNQNQMGYSDPKYDQLIKEAVAEGAQPDKRWKTMQEAEKQLLDKDQAIVPIYQKGLAYVTKPYVKGLTYPAFGFDLDWTHAEVLKH</sequence>
<dbReference type="SUPFAM" id="SSF53850">
    <property type="entry name" value="Periplasmic binding protein-like II"/>
    <property type="match status" value="1"/>
</dbReference>
<dbReference type="InterPro" id="IPR000914">
    <property type="entry name" value="SBP_5_dom"/>
</dbReference>
<dbReference type="Gene3D" id="3.40.190.10">
    <property type="entry name" value="Periplasmic binding protein-like II"/>
    <property type="match status" value="1"/>
</dbReference>
<dbReference type="CDD" id="cd08504">
    <property type="entry name" value="PBP2_OppA"/>
    <property type="match status" value="1"/>
</dbReference>
<dbReference type="PANTHER" id="PTHR30290">
    <property type="entry name" value="PERIPLASMIC BINDING COMPONENT OF ABC TRANSPORTER"/>
    <property type="match status" value="1"/>
</dbReference>
<keyword evidence="4" id="KW-0732">Signal</keyword>
<name>A0ABS2PVR1_9BACL</name>
<comment type="similarity">
    <text evidence="2">Belongs to the bacterial solute-binding protein 5 family.</text>
</comment>
<gene>
    <name evidence="6" type="ORF">JOD45_000212</name>
</gene>
<dbReference type="PANTHER" id="PTHR30290:SF10">
    <property type="entry name" value="PERIPLASMIC OLIGOPEPTIDE-BINDING PROTEIN-RELATED"/>
    <property type="match status" value="1"/>
</dbReference>
<dbReference type="PIRSF" id="PIRSF002741">
    <property type="entry name" value="MppA"/>
    <property type="match status" value="1"/>
</dbReference>
<evidence type="ECO:0000256" key="4">
    <source>
        <dbReference type="ARBA" id="ARBA00022729"/>
    </source>
</evidence>
<evidence type="ECO:0000256" key="2">
    <source>
        <dbReference type="ARBA" id="ARBA00005695"/>
    </source>
</evidence>
<feature type="domain" description="Solute-binding protein family 5" evidence="5">
    <location>
        <begin position="87"/>
        <end position="478"/>
    </location>
</feature>
<dbReference type="InterPro" id="IPR039424">
    <property type="entry name" value="SBP_5"/>
</dbReference>
<dbReference type="PROSITE" id="PS51257">
    <property type="entry name" value="PROKAR_LIPOPROTEIN"/>
    <property type="match status" value="1"/>
</dbReference>
<protein>
    <submittedName>
        <fullName evidence="6">Oligopeptide transport system substrate-binding protein</fullName>
    </submittedName>
</protein>
<accession>A0ABS2PVR1</accession>
<evidence type="ECO:0000256" key="1">
    <source>
        <dbReference type="ARBA" id="ARBA00004196"/>
    </source>
</evidence>
<evidence type="ECO:0000313" key="6">
    <source>
        <dbReference type="EMBL" id="MBM7644021.1"/>
    </source>
</evidence>
<evidence type="ECO:0000259" key="5">
    <source>
        <dbReference type="Pfam" id="PF00496"/>
    </source>
</evidence>
<reference evidence="6 7" key="1">
    <citation type="submission" date="2021-01" db="EMBL/GenBank/DDBJ databases">
        <title>Genomic Encyclopedia of Type Strains, Phase IV (KMG-IV): sequencing the most valuable type-strain genomes for metagenomic binning, comparative biology and taxonomic classification.</title>
        <authorList>
            <person name="Goeker M."/>
        </authorList>
    </citation>
    <scope>NUCLEOTIDE SEQUENCE [LARGE SCALE GENOMIC DNA]</scope>
    <source>
        <strain evidence="6 7">DSM 28236</strain>
    </source>
</reference>
<evidence type="ECO:0000313" key="7">
    <source>
        <dbReference type="Proteomes" id="UP000808914"/>
    </source>
</evidence>
<dbReference type="InterPro" id="IPR030678">
    <property type="entry name" value="Peptide/Ni-bd"/>
</dbReference>
<dbReference type="Gene3D" id="3.10.105.10">
    <property type="entry name" value="Dipeptide-binding Protein, Domain 3"/>
    <property type="match status" value="1"/>
</dbReference>
<dbReference type="Proteomes" id="UP000808914">
    <property type="component" value="Unassembled WGS sequence"/>
</dbReference>
<keyword evidence="3" id="KW-0813">Transport</keyword>
<keyword evidence="7" id="KW-1185">Reference proteome</keyword>
<evidence type="ECO:0000256" key="3">
    <source>
        <dbReference type="ARBA" id="ARBA00022448"/>
    </source>
</evidence>
<proteinExistence type="inferred from homology"/>
<dbReference type="EMBL" id="JAFBER010000001">
    <property type="protein sequence ID" value="MBM7644021.1"/>
    <property type="molecule type" value="Genomic_DNA"/>
</dbReference>
<dbReference type="RefSeq" id="WP_205001990.1">
    <property type="nucleotide sequence ID" value="NZ_JAFBER010000001.1"/>
</dbReference>
<dbReference type="Gene3D" id="3.90.76.10">
    <property type="entry name" value="Dipeptide-binding Protein, Domain 1"/>
    <property type="match status" value="1"/>
</dbReference>
<dbReference type="Pfam" id="PF00496">
    <property type="entry name" value="SBP_bac_5"/>
    <property type="match status" value="1"/>
</dbReference>
<organism evidence="6 7">
    <name type="scientific">Scopulibacillus daqui</name>
    <dbReference type="NCBI Taxonomy" id="1469162"/>
    <lineage>
        <taxon>Bacteria</taxon>
        <taxon>Bacillati</taxon>
        <taxon>Bacillota</taxon>
        <taxon>Bacilli</taxon>
        <taxon>Bacillales</taxon>
        <taxon>Sporolactobacillaceae</taxon>
        <taxon>Scopulibacillus</taxon>
    </lineage>
</organism>
<comment type="caution">
    <text evidence="6">The sequence shown here is derived from an EMBL/GenBank/DDBJ whole genome shotgun (WGS) entry which is preliminary data.</text>
</comment>
<comment type="subcellular location">
    <subcellularLocation>
        <location evidence="1">Cell envelope</location>
    </subcellularLocation>
</comment>